<evidence type="ECO:0000313" key="2">
    <source>
        <dbReference type="Proteomes" id="UP000030104"/>
    </source>
</evidence>
<organism evidence="1 2">
    <name type="scientific">Penicillium italicum</name>
    <name type="common">Blue mold</name>
    <dbReference type="NCBI Taxonomy" id="40296"/>
    <lineage>
        <taxon>Eukaryota</taxon>
        <taxon>Fungi</taxon>
        <taxon>Dikarya</taxon>
        <taxon>Ascomycota</taxon>
        <taxon>Pezizomycotina</taxon>
        <taxon>Eurotiomycetes</taxon>
        <taxon>Eurotiomycetidae</taxon>
        <taxon>Eurotiales</taxon>
        <taxon>Aspergillaceae</taxon>
        <taxon>Penicillium</taxon>
    </lineage>
</organism>
<protein>
    <submittedName>
        <fullName evidence="1">Uncharacterized protein</fullName>
    </submittedName>
</protein>
<accession>A0A0A2KL95</accession>
<proteinExistence type="predicted"/>
<comment type="caution">
    <text evidence="1">The sequence shown here is derived from an EMBL/GenBank/DDBJ whole genome shotgun (WGS) entry which is preliminary data.</text>
</comment>
<name>A0A0A2KL95_PENIT</name>
<keyword evidence="2" id="KW-1185">Reference proteome</keyword>
<sequence length="56" mass="6626">MKAHKSYRGLPRSKWNQLPSCAIANTLPEILCLSREFFNDERNALQNVLHRSWEVR</sequence>
<evidence type="ECO:0000313" key="1">
    <source>
        <dbReference type="EMBL" id="KGO68602.1"/>
    </source>
</evidence>
<dbReference type="Proteomes" id="UP000030104">
    <property type="component" value="Unassembled WGS sequence"/>
</dbReference>
<dbReference type="EMBL" id="JQGA01001194">
    <property type="protein sequence ID" value="KGO68602.1"/>
    <property type="molecule type" value="Genomic_DNA"/>
</dbReference>
<dbReference type="HOGENOM" id="CLU_3014892_0_0_1"/>
<reference evidence="1 2" key="1">
    <citation type="journal article" date="2015" name="Mol. Plant Microbe Interact.">
        <title>Genome, transcriptome, and functional analyses of Penicillium expansum provide new insights into secondary metabolism and pathogenicity.</title>
        <authorList>
            <person name="Ballester A.R."/>
            <person name="Marcet-Houben M."/>
            <person name="Levin E."/>
            <person name="Sela N."/>
            <person name="Selma-Lazaro C."/>
            <person name="Carmona L."/>
            <person name="Wisniewski M."/>
            <person name="Droby S."/>
            <person name="Gonzalez-Candelas L."/>
            <person name="Gabaldon T."/>
        </authorList>
    </citation>
    <scope>NUCLEOTIDE SEQUENCE [LARGE SCALE GENOMIC DNA]</scope>
    <source>
        <strain evidence="1 2">PHI-1</strain>
    </source>
</reference>
<dbReference type="AlphaFoldDB" id="A0A0A2KL95"/>
<gene>
    <name evidence="1" type="ORF">PITC_072840</name>
</gene>